<evidence type="ECO:0008006" key="11">
    <source>
        <dbReference type="Google" id="ProtNLM"/>
    </source>
</evidence>
<dbReference type="PANTHER" id="PTHR48021">
    <property type="match status" value="1"/>
</dbReference>
<evidence type="ECO:0000256" key="4">
    <source>
        <dbReference type="ARBA" id="ARBA00022597"/>
    </source>
</evidence>
<comment type="subcellular location">
    <subcellularLocation>
        <location evidence="1">Membrane</location>
        <topology evidence="1">Multi-pass membrane protein</topology>
    </subcellularLocation>
</comment>
<feature type="transmembrane region" description="Helical" evidence="8">
    <location>
        <begin position="147"/>
        <end position="164"/>
    </location>
</feature>
<proteinExistence type="inferred from homology"/>
<comment type="caution">
    <text evidence="9">The sequence shown here is derived from an EMBL/GenBank/DDBJ whole genome shotgun (WGS) entry which is preliminary data.</text>
</comment>
<keyword evidence="5 8" id="KW-0812">Transmembrane</keyword>
<dbReference type="EMBL" id="JAATIQ010000529">
    <property type="protein sequence ID" value="KAF4352343.1"/>
    <property type="molecule type" value="Genomic_DNA"/>
</dbReference>
<evidence type="ECO:0000256" key="1">
    <source>
        <dbReference type="ARBA" id="ARBA00004141"/>
    </source>
</evidence>
<feature type="transmembrane region" description="Helical" evidence="8">
    <location>
        <begin position="6"/>
        <end position="28"/>
    </location>
</feature>
<feature type="transmembrane region" description="Helical" evidence="8">
    <location>
        <begin position="202"/>
        <end position="220"/>
    </location>
</feature>
<dbReference type="InterPro" id="IPR005829">
    <property type="entry name" value="Sugar_transporter_CS"/>
</dbReference>
<evidence type="ECO:0000313" key="10">
    <source>
        <dbReference type="Proteomes" id="UP000583929"/>
    </source>
</evidence>
<dbReference type="Proteomes" id="UP000583929">
    <property type="component" value="Unassembled WGS sequence"/>
</dbReference>
<evidence type="ECO:0000256" key="2">
    <source>
        <dbReference type="ARBA" id="ARBA00010992"/>
    </source>
</evidence>
<gene>
    <name evidence="9" type="ORF">G4B88_000946</name>
</gene>
<dbReference type="PANTHER" id="PTHR48021:SF1">
    <property type="entry name" value="GH07001P-RELATED"/>
    <property type="match status" value="1"/>
</dbReference>
<feature type="transmembrane region" description="Helical" evidence="8">
    <location>
        <begin position="170"/>
        <end position="190"/>
    </location>
</feature>
<comment type="similarity">
    <text evidence="2">Belongs to the major facilitator superfamily. Sugar transporter (TC 2.A.1.1) family.</text>
</comment>
<dbReference type="PROSITE" id="PS00217">
    <property type="entry name" value="SUGAR_TRANSPORT_2"/>
    <property type="match status" value="1"/>
</dbReference>
<dbReference type="GO" id="GO:0022857">
    <property type="term" value="F:transmembrane transporter activity"/>
    <property type="evidence" value="ECO:0007669"/>
    <property type="project" value="InterPro"/>
</dbReference>
<sequence length="252" mass="27267">MGANNGGADLLAIAAATNVAGWCIISLFNRKDSSFLPTLGRILEGFGAGMISNLVPVYIAEITPNNMRGIFGAVHQARQGRVQEGNSILQELRGSGEDITHEWGEIMKATAVLALQQLSGTNGMILYARSIFGINDPEKSLKSIQTGVWFIQVLGTGLSIVILVKYSQKFVLGVGLFCFSLGMGPIPWIIMSEIIPEALKSNIAGCVPTFANWILLIGTNTDYYKQSSQWRFAFYAIAAAFTGGFTLIFMNE</sequence>
<evidence type="ECO:0000313" key="9">
    <source>
        <dbReference type="EMBL" id="KAF4352343.1"/>
    </source>
</evidence>
<keyword evidence="7 8" id="KW-0472">Membrane</keyword>
<keyword evidence="6 8" id="KW-1133">Transmembrane helix</keyword>
<evidence type="ECO:0000256" key="6">
    <source>
        <dbReference type="ARBA" id="ARBA00022989"/>
    </source>
</evidence>
<keyword evidence="10" id="KW-1185">Reference proteome</keyword>
<keyword evidence="3" id="KW-0813">Transport</keyword>
<organism evidence="9 10">
    <name type="scientific">Cannabis sativa</name>
    <name type="common">Hemp</name>
    <name type="synonym">Marijuana</name>
    <dbReference type="NCBI Taxonomy" id="3483"/>
    <lineage>
        <taxon>Eukaryota</taxon>
        <taxon>Viridiplantae</taxon>
        <taxon>Streptophyta</taxon>
        <taxon>Embryophyta</taxon>
        <taxon>Tracheophyta</taxon>
        <taxon>Spermatophyta</taxon>
        <taxon>Magnoliopsida</taxon>
        <taxon>eudicotyledons</taxon>
        <taxon>Gunneridae</taxon>
        <taxon>Pentapetalae</taxon>
        <taxon>rosids</taxon>
        <taxon>fabids</taxon>
        <taxon>Rosales</taxon>
        <taxon>Cannabaceae</taxon>
        <taxon>Cannabis</taxon>
    </lineage>
</organism>
<evidence type="ECO:0000256" key="3">
    <source>
        <dbReference type="ARBA" id="ARBA00022448"/>
    </source>
</evidence>
<name>A0A7J6E1P6_CANSA</name>
<evidence type="ECO:0000256" key="8">
    <source>
        <dbReference type="SAM" id="Phobius"/>
    </source>
</evidence>
<dbReference type="InterPro" id="IPR050549">
    <property type="entry name" value="MFS_Trehalose_Transporter"/>
</dbReference>
<feature type="transmembrane region" description="Helical" evidence="8">
    <location>
        <begin position="232"/>
        <end position="250"/>
    </location>
</feature>
<dbReference type="Gene3D" id="1.20.1250.20">
    <property type="entry name" value="MFS general substrate transporter like domains"/>
    <property type="match status" value="2"/>
</dbReference>
<dbReference type="InterPro" id="IPR036259">
    <property type="entry name" value="MFS_trans_sf"/>
</dbReference>
<evidence type="ECO:0000256" key="7">
    <source>
        <dbReference type="ARBA" id="ARBA00023136"/>
    </source>
</evidence>
<dbReference type="AlphaFoldDB" id="A0A7J6E1P6"/>
<protein>
    <recommendedName>
        <fullName evidence="11">Major facilitator superfamily (MFS) profile domain-containing protein</fullName>
    </recommendedName>
</protein>
<evidence type="ECO:0000256" key="5">
    <source>
        <dbReference type="ARBA" id="ARBA00022692"/>
    </source>
</evidence>
<keyword evidence="4" id="KW-0762">Sugar transport</keyword>
<reference evidence="9 10" key="1">
    <citation type="journal article" date="2020" name="bioRxiv">
        <title>Sequence and annotation of 42 cannabis genomes reveals extensive copy number variation in cannabinoid synthesis and pathogen resistance genes.</title>
        <authorList>
            <person name="Mckernan K.J."/>
            <person name="Helbert Y."/>
            <person name="Kane L.T."/>
            <person name="Ebling H."/>
            <person name="Zhang L."/>
            <person name="Liu B."/>
            <person name="Eaton Z."/>
            <person name="Mclaughlin S."/>
            <person name="Kingan S."/>
            <person name="Baybayan P."/>
            <person name="Concepcion G."/>
            <person name="Jordan M."/>
            <person name="Riva A."/>
            <person name="Barbazuk W."/>
            <person name="Harkins T."/>
        </authorList>
    </citation>
    <scope>NUCLEOTIDE SEQUENCE [LARGE SCALE GENOMIC DNA]</scope>
    <source>
        <strain evidence="10">cv. Jamaican Lion 4</strain>
        <tissue evidence="9">Leaf</tissue>
    </source>
</reference>
<accession>A0A7J6E1P6</accession>
<dbReference type="Pfam" id="PF00083">
    <property type="entry name" value="Sugar_tr"/>
    <property type="match status" value="2"/>
</dbReference>
<dbReference type="SUPFAM" id="SSF103473">
    <property type="entry name" value="MFS general substrate transporter"/>
    <property type="match status" value="1"/>
</dbReference>
<dbReference type="GO" id="GO:0016020">
    <property type="term" value="C:membrane"/>
    <property type="evidence" value="ECO:0007669"/>
    <property type="project" value="UniProtKB-SubCell"/>
</dbReference>
<dbReference type="InterPro" id="IPR005828">
    <property type="entry name" value="MFS_sugar_transport-like"/>
</dbReference>